<evidence type="ECO:0000313" key="3">
    <source>
        <dbReference type="EMBL" id="CAD9415032.1"/>
    </source>
</evidence>
<reference evidence="3" key="1">
    <citation type="submission" date="2021-01" db="EMBL/GenBank/DDBJ databases">
        <authorList>
            <person name="Corre E."/>
            <person name="Pelletier E."/>
            <person name="Niang G."/>
            <person name="Scheremetjew M."/>
            <person name="Finn R."/>
            <person name="Kale V."/>
            <person name="Holt S."/>
            <person name="Cochrane G."/>
            <person name="Meng A."/>
            <person name="Brown T."/>
            <person name="Cohen L."/>
        </authorList>
    </citation>
    <scope>NUCLEOTIDE SEQUENCE</scope>
    <source>
        <strain evidence="3">CCMP2222</strain>
    </source>
</reference>
<keyword evidence="2" id="KW-0812">Transmembrane</keyword>
<feature type="region of interest" description="Disordered" evidence="1">
    <location>
        <begin position="1"/>
        <end position="20"/>
    </location>
</feature>
<dbReference type="AlphaFoldDB" id="A0A7S2C440"/>
<sequence length="267" mass="29228">MADPPRDAAPQEVERAEGSVTSQSGLCEQLLVKVLSDFNSHNGDSPCAGQAEEDLRSPLLRVSEEARSQIALREAFSAVTMLAPTVGTSLVLREMHNAGTCTCLMCGLVMLAGFVAHMVASMSYHFACALQAYRPGIDVRPWRCLDQSLVFACCVTCAWSLSHSAAYAFGVVLPFIMYAVARLWIPSETEMRHHRFQRMGIGIVLYLAPIAARGEYWTLCGCLLCAVFFTVFFVTDQQLAGWGHGLMHIVLLPYGCLLMASALQVQK</sequence>
<feature type="transmembrane region" description="Helical" evidence="2">
    <location>
        <begin position="216"/>
        <end position="234"/>
    </location>
</feature>
<keyword evidence="2" id="KW-0472">Membrane</keyword>
<feature type="transmembrane region" description="Helical" evidence="2">
    <location>
        <begin position="246"/>
        <end position="265"/>
    </location>
</feature>
<organism evidence="3">
    <name type="scientific">Alexandrium andersonii</name>
    <dbReference type="NCBI Taxonomy" id="327968"/>
    <lineage>
        <taxon>Eukaryota</taxon>
        <taxon>Sar</taxon>
        <taxon>Alveolata</taxon>
        <taxon>Dinophyceae</taxon>
        <taxon>Gonyaulacales</taxon>
        <taxon>Pyrocystaceae</taxon>
        <taxon>Alexandrium</taxon>
    </lineage>
</organism>
<gene>
    <name evidence="3" type="ORF">AAND1436_LOCUS15407</name>
</gene>
<proteinExistence type="predicted"/>
<feature type="transmembrane region" description="Helical" evidence="2">
    <location>
        <begin position="167"/>
        <end position="185"/>
    </location>
</feature>
<feature type="transmembrane region" description="Helical" evidence="2">
    <location>
        <begin position="108"/>
        <end position="130"/>
    </location>
</feature>
<keyword evidence="2" id="KW-1133">Transmembrane helix</keyword>
<name>A0A7S2C440_9DINO</name>
<evidence type="ECO:0000256" key="1">
    <source>
        <dbReference type="SAM" id="MobiDB-lite"/>
    </source>
</evidence>
<evidence type="ECO:0000256" key="2">
    <source>
        <dbReference type="SAM" id="Phobius"/>
    </source>
</evidence>
<protein>
    <recommendedName>
        <fullName evidence="4">Alkaline ceramidase</fullName>
    </recommendedName>
</protein>
<accession>A0A7S2C440</accession>
<evidence type="ECO:0008006" key="4">
    <source>
        <dbReference type="Google" id="ProtNLM"/>
    </source>
</evidence>
<dbReference type="EMBL" id="HBGQ01031192">
    <property type="protein sequence ID" value="CAD9415032.1"/>
    <property type="molecule type" value="Transcribed_RNA"/>
</dbReference>